<feature type="region of interest" description="Disordered" evidence="5">
    <location>
        <begin position="109"/>
        <end position="168"/>
    </location>
</feature>
<feature type="domain" description="HIT-type" evidence="7">
    <location>
        <begin position="5"/>
        <end position="39"/>
    </location>
</feature>
<dbReference type="PROSITE" id="PS51083">
    <property type="entry name" value="ZF_HIT"/>
    <property type="match status" value="1"/>
</dbReference>
<feature type="domain" description="C2H2-type" evidence="6">
    <location>
        <begin position="15"/>
        <end position="42"/>
    </location>
</feature>
<proteinExistence type="predicted"/>
<feature type="region of interest" description="Disordered" evidence="5">
    <location>
        <begin position="37"/>
        <end position="74"/>
    </location>
</feature>
<keyword evidence="9" id="KW-1185">Reference proteome</keyword>
<dbReference type="CDD" id="cd23024">
    <property type="entry name" value="zf-HIT_ZNHIT2-3"/>
    <property type="match status" value="1"/>
</dbReference>
<dbReference type="InterPro" id="IPR013087">
    <property type="entry name" value="Znf_C2H2_type"/>
</dbReference>
<accession>A0ABQ8GN96</accession>
<feature type="compositionally biased region" description="Pro residues" evidence="5">
    <location>
        <begin position="60"/>
        <end position="71"/>
    </location>
</feature>
<evidence type="ECO:0000259" key="7">
    <source>
        <dbReference type="PROSITE" id="PS51083"/>
    </source>
</evidence>
<gene>
    <name evidence="8" type="ORF">B0J12DRAFT_565184</name>
</gene>
<dbReference type="SUPFAM" id="SSF144232">
    <property type="entry name" value="HIT/MYND zinc finger-like"/>
    <property type="match status" value="1"/>
</dbReference>
<dbReference type="InterPro" id="IPR051639">
    <property type="entry name" value="BCD1"/>
</dbReference>
<evidence type="ECO:0000256" key="1">
    <source>
        <dbReference type="ARBA" id="ARBA00022723"/>
    </source>
</evidence>
<evidence type="ECO:0000256" key="2">
    <source>
        <dbReference type="ARBA" id="ARBA00022771"/>
    </source>
</evidence>
<evidence type="ECO:0008006" key="10">
    <source>
        <dbReference type="Google" id="ProtNLM"/>
    </source>
</evidence>
<dbReference type="Gene3D" id="3.30.60.190">
    <property type="match status" value="1"/>
</dbReference>
<organism evidence="8 9">
    <name type="scientific">Macrophomina phaseolina</name>
    <dbReference type="NCBI Taxonomy" id="35725"/>
    <lineage>
        <taxon>Eukaryota</taxon>
        <taxon>Fungi</taxon>
        <taxon>Dikarya</taxon>
        <taxon>Ascomycota</taxon>
        <taxon>Pezizomycotina</taxon>
        <taxon>Dothideomycetes</taxon>
        <taxon>Dothideomycetes incertae sedis</taxon>
        <taxon>Botryosphaeriales</taxon>
        <taxon>Botryosphaeriaceae</taxon>
        <taxon>Macrophomina</taxon>
    </lineage>
</organism>
<evidence type="ECO:0000256" key="5">
    <source>
        <dbReference type="SAM" id="MobiDB-lite"/>
    </source>
</evidence>
<evidence type="ECO:0000313" key="8">
    <source>
        <dbReference type="EMBL" id="KAH7061232.1"/>
    </source>
</evidence>
<keyword evidence="1" id="KW-0479">Metal-binding</keyword>
<dbReference type="Proteomes" id="UP000774617">
    <property type="component" value="Unassembled WGS sequence"/>
</dbReference>
<evidence type="ECO:0000256" key="3">
    <source>
        <dbReference type="ARBA" id="ARBA00022833"/>
    </source>
</evidence>
<dbReference type="PANTHER" id="PTHR13483:SF11">
    <property type="entry name" value="ZINC FINGER HIT DOMAIN-CONTAINING PROTEIN 3"/>
    <property type="match status" value="1"/>
</dbReference>
<evidence type="ECO:0000259" key="6">
    <source>
        <dbReference type="PROSITE" id="PS50157"/>
    </source>
</evidence>
<comment type="caution">
    <text evidence="8">The sequence shown here is derived from an EMBL/GenBank/DDBJ whole genome shotgun (WGS) entry which is preliminary data.</text>
</comment>
<feature type="compositionally biased region" description="Basic residues" evidence="5">
    <location>
        <begin position="124"/>
        <end position="133"/>
    </location>
</feature>
<keyword evidence="2 4" id="KW-0863">Zinc-finger</keyword>
<evidence type="ECO:0000313" key="9">
    <source>
        <dbReference type="Proteomes" id="UP000774617"/>
    </source>
</evidence>
<sequence length="206" mass="21989">MSSTCDVCGAQPHKYKCPSCTVKYCSLACFKTHKPIHDSSAPAASASAKDPQNASATPPTQAPAPEQPPSDPLQRLLADPALQTLLQKHPNLRAQLLTIYTSTLEPDPDEWAEQQQQQQQSGRGRGRGGRGRGRGGGAGMPGGQRARGPWKQETADKNAVGQILRAQEREGGEAMREFVELVQRALGGEAYQGLVLGEEGKHEAVG</sequence>
<reference evidence="8 9" key="1">
    <citation type="journal article" date="2021" name="Nat. Commun.">
        <title>Genetic determinants of endophytism in the Arabidopsis root mycobiome.</title>
        <authorList>
            <person name="Mesny F."/>
            <person name="Miyauchi S."/>
            <person name="Thiergart T."/>
            <person name="Pickel B."/>
            <person name="Atanasova L."/>
            <person name="Karlsson M."/>
            <person name="Huettel B."/>
            <person name="Barry K.W."/>
            <person name="Haridas S."/>
            <person name="Chen C."/>
            <person name="Bauer D."/>
            <person name="Andreopoulos W."/>
            <person name="Pangilinan J."/>
            <person name="LaButti K."/>
            <person name="Riley R."/>
            <person name="Lipzen A."/>
            <person name="Clum A."/>
            <person name="Drula E."/>
            <person name="Henrissat B."/>
            <person name="Kohler A."/>
            <person name="Grigoriev I.V."/>
            <person name="Martin F.M."/>
            <person name="Hacquard S."/>
        </authorList>
    </citation>
    <scope>NUCLEOTIDE SEQUENCE [LARGE SCALE GENOMIC DNA]</scope>
    <source>
        <strain evidence="8 9">MPI-SDFR-AT-0080</strain>
    </source>
</reference>
<dbReference type="Pfam" id="PF04438">
    <property type="entry name" value="zf-HIT"/>
    <property type="match status" value="1"/>
</dbReference>
<evidence type="ECO:0000256" key="4">
    <source>
        <dbReference type="PROSITE-ProRule" id="PRU00453"/>
    </source>
</evidence>
<feature type="compositionally biased region" description="Low complexity" evidence="5">
    <location>
        <begin position="39"/>
        <end position="59"/>
    </location>
</feature>
<keyword evidence="3" id="KW-0862">Zinc</keyword>
<name>A0ABQ8GN96_9PEZI</name>
<dbReference type="PROSITE" id="PS50157">
    <property type="entry name" value="ZINC_FINGER_C2H2_2"/>
    <property type="match status" value="1"/>
</dbReference>
<dbReference type="PANTHER" id="PTHR13483">
    <property type="entry name" value="BOX C_D SNORNA PROTEIN 1-RELATED"/>
    <property type="match status" value="1"/>
</dbReference>
<protein>
    <recommendedName>
        <fullName evidence="10">Zinc finger HIT-type protein</fullName>
    </recommendedName>
</protein>
<dbReference type="PROSITE" id="PS00028">
    <property type="entry name" value="ZINC_FINGER_C2H2_1"/>
    <property type="match status" value="1"/>
</dbReference>
<dbReference type="InterPro" id="IPR007529">
    <property type="entry name" value="Znf_HIT"/>
</dbReference>
<dbReference type="EMBL" id="JAGTJR010000004">
    <property type="protein sequence ID" value="KAH7061232.1"/>
    <property type="molecule type" value="Genomic_DNA"/>
</dbReference>